<dbReference type="InterPro" id="IPR025597">
    <property type="entry name" value="DUF4345"/>
</dbReference>
<dbReference type="Pfam" id="PF14248">
    <property type="entry name" value="DUF4345"/>
    <property type="match status" value="1"/>
</dbReference>
<keyword evidence="2" id="KW-1185">Reference proteome</keyword>
<dbReference type="GeneID" id="26307390"/>
<dbReference type="Proteomes" id="UP000053758">
    <property type="component" value="Unassembled WGS sequence"/>
</dbReference>
<sequence length="126" mass="13273">MAALSTPLKLTAAFAVATGLMNLVAGVGWLKIITGVPLPVQSRAAVFADSQLRFFGAIWAGYGAMLWWASNDVRGRRVPLAILACTMAVSGLGRTISGIVHGFSSPFTATFPAIELLAPSALWYFS</sequence>
<evidence type="ECO:0000313" key="1">
    <source>
        <dbReference type="EMBL" id="GAK68345.1"/>
    </source>
</evidence>
<dbReference type="HOGENOM" id="CLU_145600_0_0_1"/>
<organism evidence="1 2">
    <name type="scientific">Pseudozyma antarctica</name>
    <name type="common">Yeast</name>
    <name type="synonym">Candida antarctica</name>
    <dbReference type="NCBI Taxonomy" id="84753"/>
    <lineage>
        <taxon>Eukaryota</taxon>
        <taxon>Fungi</taxon>
        <taxon>Dikarya</taxon>
        <taxon>Basidiomycota</taxon>
        <taxon>Ustilaginomycotina</taxon>
        <taxon>Ustilaginomycetes</taxon>
        <taxon>Ustilaginales</taxon>
        <taxon>Ustilaginaceae</taxon>
        <taxon>Moesziomyces</taxon>
    </lineage>
</organism>
<accession>A0A081CNU9</accession>
<dbReference type="AlphaFoldDB" id="A0A081CNU9"/>
<dbReference type="RefSeq" id="XP_014653460.1">
    <property type="nucleotide sequence ID" value="XM_014797974.1"/>
</dbReference>
<evidence type="ECO:0000313" key="2">
    <source>
        <dbReference type="Proteomes" id="UP000053758"/>
    </source>
</evidence>
<dbReference type="OrthoDB" id="5141409at2759"/>
<gene>
    <name evidence="1" type="ORF">PAN0_071c6591</name>
</gene>
<reference evidence="2" key="1">
    <citation type="journal article" date="2014" name="Genome Announc.">
        <title>Draft Genome Sequence of the Yeast Pseudozyma antarctica Type Strain JCM10317, a Producer of the Glycolipid Biosurfactants, Mannosylerythritol Lipids.</title>
        <authorList>
            <person name="Saika A."/>
            <person name="Koike H."/>
            <person name="Hori T."/>
            <person name="Fukuoka T."/>
            <person name="Sato S."/>
            <person name="Habe H."/>
            <person name="Kitamoto D."/>
            <person name="Morita T."/>
        </authorList>
    </citation>
    <scope>NUCLEOTIDE SEQUENCE [LARGE SCALE GENOMIC DNA]</scope>
    <source>
        <strain evidence="2">JCM 10317</strain>
    </source>
</reference>
<dbReference type="EMBL" id="DF830138">
    <property type="protein sequence ID" value="GAK68345.1"/>
    <property type="molecule type" value="Genomic_DNA"/>
</dbReference>
<proteinExistence type="predicted"/>
<name>A0A081CNU9_PSEA2</name>
<protein>
    <submittedName>
        <fullName evidence="1">Uncharacterized protein</fullName>
    </submittedName>
</protein>